<dbReference type="PANTHER" id="PTHR11941:SF54">
    <property type="entry name" value="ENOYL-COA HYDRATASE, MITOCHONDRIAL"/>
    <property type="match status" value="1"/>
</dbReference>
<dbReference type="RefSeq" id="WP_103870693.1">
    <property type="nucleotide sequence ID" value="NZ_FNUY01000001.1"/>
</dbReference>
<dbReference type="Pfam" id="PF00378">
    <property type="entry name" value="ECH_1"/>
    <property type="match status" value="1"/>
</dbReference>
<dbReference type="GO" id="GO:0016829">
    <property type="term" value="F:lyase activity"/>
    <property type="evidence" value="ECO:0007669"/>
    <property type="project" value="UniProtKB-KW"/>
</dbReference>
<evidence type="ECO:0000256" key="1">
    <source>
        <dbReference type="ARBA" id="ARBA00005254"/>
    </source>
</evidence>
<organism evidence="3 4">
    <name type="scientific">Bosea lathyri</name>
    <dbReference type="NCBI Taxonomy" id="1036778"/>
    <lineage>
        <taxon>Bacteria</taxon>
        <taxon>Pseudomonadati</taxon>
        <taxon>Pseudomonadota</taxon>
        <taxon>Alphaproteobacteria</taxon>
        <taxon>Hyphomicrobiales</taxon>
        <taxon>Boseaceae</taxon>
        <taxon>Bosea</taxon>
    </lineage>
</organism>
<keyword evidence="4" id="KW-1185">Reference proteome</keyword>
<gene>
    <name evidence="3" type="ORF">SAMN04488115_101297</name>
</gene>
<dbReference type="CDD" id="cd06558">
    <property type="entry name" value="crotonase-like"/>
    <property type="match status" value="1"/>
</dbReference>
<dbReference type="Proteomes" id="UP000236743">
    <property type="component" value="Unassembled WGS sequence"/>
</dbReference>
<protein>
    <submittedName>
        <fullName evidence="3">Enoyl-CoA hydratase/carnithine racemase</fullName>
    </submittedName>
</protein>
<dbReference type="GO" id="GO:0006635">
    <property type="term" value="P:fatty acid beta-oxidation"/>
    <property type="evidence" value="ECO:0007669"/>
    <property type="project" value="TreeGrafter"/>
</dbReference>
<dbReference type="Gene3D" id="3.90.226.10">
    <property type="entry name" value="2-enoyl-CoA Hydratase, Chain A, domain 1"/>
    <property type="match status" value="1"/>
</dbReference>
<dbReference type="SUPFAM" id="SSF52096">
    <property type="entry name" value="ClpP/crotonase"/>
    <property type="match status" value="1"/>
</dbReference>
<accession>A0A1H5SJX0</accession>
<dbReference type="EMBL" id="FNUY01000001">
    <property type="protein sequence ID" value="SEF50740.1"/>
    <property type="molecule type" value="Genomic_DNA"/>
</dbReference>
<dbReference type="OrthoDB" id="7271016at2"/>
<comment type="similarity">
    <text evidence="1">Belongs to the enoyl-CoA hydratase/isomerase family.</text>
</comment>
<keyword evidence="2" id="KW-0456">Lyase</keyword>
<evidence type="ECO:0000313" key="3">
    <source>
        <dbReference type="EMBL" id="SEF50740.1"/>
    </source>
</evidence>
<dbReference type="FunFam" id="3.90.226.10:FF:000009">
    <property type="entry name" value="Carnitinyl-CoA dehydratase"/>
    <property type="match status" value="1"/>
</dbReference>
<dbReference type="InterPro" id="IPR001753">
    <property type="entry name" value="Enoyl-CoA_hydra/iso"/>
</dbReference>
<evidence type="ECO:0000256" key="2">
    <source>
        <dbReference type="ARBA" id="ARBA00023239"/>
    </source>
</evidence>
<reference evidence="3 4" key="1">
    <citation type="submission" date="2016-10" db="EMBL/GenBank/DDBJ databases">
        <authorList>
            <person name="de Groot N.N."/>
        </authorList>
    </citation>
    <scope>NUCLEOTIDE SEQUENCE [LARGE SCALE GENOMIC DNA]</scope>
    <source>
        <strain evidence="3 4">DSM 26656</strain>
    </source>
</reference>
<dbReference type="PANTHER" id="PTHR11941">
    <property type="entry name" value="ENOYL-COA HYDRATASE-RELATED"/>
    <property type="match status" value="1"/>
</dbReference>
<dbReference type="AlphaFoldDB" id="A0A1H5SJX0"/>
<name>A0A1H5SJX0_9HYPH</name>
<evidence type="ECO:0000313" key="4">
    <source>
        <dbReference type="Proteomes" id="UP000236743"/>
    </source>
</evidence>
<proteinExistence type="inferred from homology"/>
<dbReference type="InterPro" id="IPR029045">
    <property type="entry name" value="ClpP/crotonase-like_dom_sf"/>
</dbReference>
<sequence length="262" mass="27277">MSDPVQSDPVQLVIADHVAIITLARPEKLNALDETMVALLGEAADRIDRDPSVRVAILTGAGKAFCAGGDIAAWGALSPLQMGQDWVRTGHRVFDKLARLKVPLIAALNGHALGGGLELAATADFRICEAQAKIGLPETGIGMIPGWSGTQRLVARFGAGVVRRLSLMGEIVTAERALSLGIVDDVVETGSVLNAARIVAERVLARGPVATTIAKQLINAAEGEDAAAAMEILAGSLVSYTDDVKAGVGAFQRKQKPVFQGS</sequence>